<reference evidence="2" key="1">
    <citation type="submission" date="2017-05" db="EMBL/GenBank/DDBJ databases">
        <authorList>
            <person name="Song R."/>
            <person name="Chenine A.L."/>
            <person name="Ruprecht R.M."/>
        </authorList>
    </citation>
    <scope>NUCLEOTIDE SEQUENCE [LARGE SCALE GENOMIC DNA]</scope>
</reference>
<gene>
    <name evidence="1" type="ORF">ZT1E4_G148</name>
</gene>
<accession>A0A2H1FJ65</accession>
<dbReference type="EMBL" id="LT854253">
    <property type="protein sequence ID" value="SMR41370.1"/>
    <property type="molecule type" value="Genomic_DNA"/>
</dbReference>
<organism evidence="1 2">
    <name type="scientific">Zymoseptoria tritici ST99CH_1E4</name>
    <dbReference type="NCBI Taxonomy" id="1276532"/>
    <lineage>
        <taxon>Eukaryota</taxon>
        <taxon>Fungi</taxon>
        <taxon>Dikarya</taxon>
        <taxon>Ascomycota</taxon>
        <taxon>Pezizomycotina</taxon>
        <taxon>Dothideomycetes</taxon>
        <taxon>Dothideomycetidae</taxon>
        <taxon>Mycosphaerellales</taxon>
        <taxon>Mycosphaerellaceae</taxon>
        <taxon>Zymoseptoria</taxon>
    </lineage>
</organism>
<dbReference type="Proteomes" id="UP000245764">
    <property type="component" value="Chromosome 1"/>
</dbReference>
<evidence type="ECO:0000313" key="1">
    <source>
        <dbReference type="EMBL" id="SMR41370.1"/>
    </source>
</evidence>
<protein>
    <submittedName>
        <fullName evidence="1">Uncharacterized protein</fullName>
    </submittedName>
</protein>
<dbReference type="AlphaFoldDB" id="A0A2H1FJ65"/>
<evidence type="ECO:0000313" key="2">
    <source>
        <dbReference type="Proteomes" id="UP000245764"/>
    </source>
</evidence>
<name>A0A2H1FJ65_ZYMTR</name>
<sequence>MLRQCSYYINRAKHQPIDPDNSSSFQEVRNADFPLAKLTKLVTISAKGHLKTNEALVKALGKNDPDATFVYDVLKWYGINHKYLDCKARKQFLVSDALKDWQCRCCLEERTFGAFIMKRQIRLCKEDDDGMCTLSSPSEASEKYFNDFKDNEKFL</sequence>
<proteinExistence type="predicted"/>